<dbReference type="Pfam" id="PF01979">
    <property type="entry name" value="Amidohydro_1"/>
    <property type="match status" value="1"/>
</dbReference>
<accession>A0ABU0M9K4</accession>
<dbReference type="RefSeq" id="WP_266283037.1">
    <property type="nucleotide sequence ID" value="NZ_JAPKNF010000002.1"/>
</dbReference>
<comment type="caution">
    <text evidence="2">The sequence shown here is derived from an EMBL/GenBank/DDBJ whole genome shotgun (WGS) entry which is preliminary data.</text>
</comment>
<dbReference type="SUPFAM" id="SSF51338">
    <property type="entry name" value="Composite domain of metallo-dependent hydrolases"/>
    <property type="match status" value="1"/>
</dbReference>
<dbReference type="CDD" id="cd01299">
    <property type="entry name" value="Met_dep_hydrolase_A"/>
    <property type="match status" value="1"/>
</dbReference>
<evidence type="ECO:0000313" key="3">
    <source>
        <dbReference type="Proteomes" id="UP001223743"/>
    </source>
</evidence>
<dbReference type="SUPFAM" id="SSF51556">
    <property type="entry name" value="Metallo-dependent hydrolases"/>
    <property type="match status" value="1"/>
</dbReference>
<sequence>MPSPEKKTADAKIPDGLPSYALTGANIVDVVAGAIVTGKAVVIGGDKIVAIKDEADLDPGLRRVDLGGRYLSPGLIDCHAHVYIGAFNDGRSVLPSEMTARAGLHLSGMLHRGFTTIRDAGGADQGHRAAQEKGLFKGPRMFVAGRILSQTGGHGDHRGRAEFCNCGEALGGVGIIADGVDEVRKAVRENIRQGCDHIKIMAGGGVSSPGDKLVHPQYSLEEITAIADEATRSGRYVMAHVYSDIGIRRAVSCGVRSIEHGNFLTDETAKLMAEREAHLVPTLITYEADAIYGMGFGWSEENQEKNAEVLASGLKSLEVALRNGVNIGYGTDLCWSPKSYQADGLLIHQTVCGPAEALRHATVNNAKIIRMDGKVGVIAEGAFADLVVVDANPLSGLECFAQEENRVVAVLQSGRPVRDDAGLLTAA</sequence>
<proteinExistence type="predicted"/>
<feature type="domain" description="Amidohydrolase-related" evidence="1">
    <location>
        <begin position="70"/>
        <end position="398"/>
    </location>
</feature>
<dbReference type="Gene3D" id="2.30.40.10">
    <property type="entry name" value="Urease, subunit C, domain 1"/>
    <property type="match status" value="1"/>
</dbReference>
<protein>
    <submittedName>
        <fullName evidence="2">Imidazolonepropionase-like amidohydrolase</fullName>
    </submittedName>
</protein>
<dbReference type="Gene3D" id="3.20.20.140">
    <property type="entry name" value="Metal-dependent hydrolases"/>
    <property type="match status" value="1"/>
</dbReference>
<dbReference type="PANTHER" id="PTHR43135:SF3">
    <property type="entry name" value="ALPHA-D-RIBOSE 1-METHYLPHOSPHONATE 5-TRIPHOSPHATE DIPHOSPHATASE"/>
    <property type="match status" value="1"/>
</dbReference>
<organism evidence="2 3">
    <name type="scientific">Kaistia geumhonensis</name>
    <dbReference type="NCBI Taxonomy" id="410839"/>
    <lineage>
        <taxon>Bacteria</taxon>
        <taxon>Pseudomonadati</taxon>
        <taxon>Pseudomonadota</taxon>
        <taxon>Alphaproteobacteria</taxon>
        <taxon>Hyphomicrobiales</taxon>
        <taxon>Kaistiaceae</taxon>
        <taxon>Kaistia</taxon>
    </lineage>
</organism>
<dbReference type="EMBL" id="JAUSWJ010000001">
    <property type="protein sequence ID" value="MDQ0517592.1"/>
    <property type="molecule type" value="Genomic_DNA"/>
</dbReference>
<dbReference type="Proteomes" id="UP001223743">
    <property type="component" value="Unassembled WGS sequence"/>
</dbReference>
<gene>
    <name evidence="2" type="ORF">QO015_003205</name>
</gene>
<name>A0ABU0M9K4_9HYPH</name>
<dbReference type="PANTHER" id="PTHR43135">
    <property type="entry name" value="ALPHA-D-RIBOSE 1-METHYLPHOSPHONATE 5-TRIPHOSPHATE DIPHOSPHATASE"/>
    <property type="match status" value="1"/>
</dbReference>
<dbReference type="InterPro" id="IPR051781">
    <property type="entry name" value="Metallo-dep_Hydrolase"/>
</dbReference>
<dbReference type="InterPro" id="IPR057744">
    <property type="entry name" value="OTAase-like"/>
</dbReference>
<keyword evidence="3" id="KW-1185">Reference proteome</keyword>
<dbReference type="InterPro" id="IPR006680">
    <property type="entry name" value="Amidohydro-rel"/>
</dbReference>
<evidence type="ECO:0000259" key="1">
    <source>
        <dbReference type="Pfam" id="PF01979"/>
    </source>
</evidence>
<dbReference type="InterPro" id="IPR032466">
    <property type="entry name" value="Metal_Hydrolase"/>
</dbReference>
<dbReference type="InterPro" id="IPR011059">
    <property type="entry name" value="Metal-dep_hydrolase_composite"/>
</dbReference>
<evidence type="ECO:0000313" key="2">
    <source>
        <dbReference type="EMBL" id="MDQ0517592.1"/>
    </source>
</evidence>
<reference evidence="2 3" key="1">
    <citation type="submission" date="2023-07" db="EMBL/GenBank/DDBJ databases">
        <title>Genomic Encyclopedia of Type Strains, Phase IV (KMG-IV): sequencing the most valuable type-strain genomes for metagenomic binning, comparative biology and taxonomic classification.</title>
        <authorList>
            <person name="Goeker M."/>
        </authorList>
    </citation>
    <scope>NUCLEOTIDE SEQUENCE [LARGE SCALE GENOMIC DNA]</scope>
    <source>
        <strain evidence="2 3">B1-1</strain>
    </source>
</reference>